<dbReference type="Gene3D" id="3.30.1060.10">
    <property type="entry name" value="Peptide methionine sulphoxide reductase MsrA"/>
    <property type="match status" value="1"/>
</dbReference>
<dbReference type="InterPro" id="IPR002569">
    <property type="entry name" value="Met_Sox_Rdtase_MsrA_dom"/>
</dbReference>
<evidence type="ECO:0000259" key="4">
    <source>
        <dbReference type="PROSITE" id="PS51790"/>
    </source>
</evidence>
<dbReference type="EMBL" id="LAZR01001191">
    <property type="protein sequence ID" value="KKN49002.1"/>
    <property type="molecule type" value="Genomic_DNA"/>
</dbReference>
<dbReference type="HAMAP" id="MF_01401">
    <property type="entry name" value="MsrA"/>
    <property type="match status" value="1"/>
</dbReference>
<evidence type="ECO:0000256" key="2">
    <source>
        <dbReference type="ARBA" id="ARBA00023002"/>
    </source>
</evidence>
<dbReference type="Pfam" id="PF01641">
    <property type="entry name" value="SelR"/>
    <property type="match status" value="1"/>
</dbReference>
<dbReference type="Gene3D" id="2.170.150.20">
    <property type="entry name" value="Peptide methionine sulfoxide reductase"/>
    <property type="match status" value="1"/>
</dbReference>
<feature type="domain" description="MsrB" evidence="4">
    <location>
        <begin position="8"/>
        <end position="131"/>
    </location>
</feature>
<dbReference type="FunFam" id="2.170.150.20:FF:000003">
    <property type="entry name" value="Peptide methionine sulfoxide reductase MsrB"/>
    <property type="match status" value="1"/>
</dbReference>
<dbReference type="InterPro" id="IPR036509">
    <property type="entry name" value="Met_Sox_Rdtase_MsrA_sf"/>
</dbReference>
<dbReference type="FunFam" id="3.30.1060.10:FF:000005">
    <property type="entry name" value="Peptide methionine sulfoxide reductase MsrA"/>
    <property type="match status" value="1"/>
</dbReference>
<dbReference type="PANTHER" id="PTHR43774:SF1">
    <property type="entry name" value="PEPTIDE METHIONINE SULFOXIDE REDUCTASE MSRA 2"/>
    <property type="match status" value="1"/>
</dbReference>
<dbReference type="GO" id="GO:0008113">
    <property type="term" value="F:peptide-methionine (S)-S-oxide reductase activity"/>
    <property type="evidence" value="ECO:0007669"/>
    <property type="project" value="UniProtKB-EC"/>
</dbReference>
<dbReference type="GO" id="GO:0033743">
    <property type="term" value="F:peptide-methionine (R)-S-oxide reductase activity"/>
    <property type="evidence" value="ECO:0007669"/>
    <property type="project" value="InterPro"/>
</dbReference>
<accession>A0A0F9RGZ7</accession>
<comment type="caution">
    <text evidence="5">The sequence shown here is derived from an EMBL/GenBank/DDBJ whole genome shotgun (WGS) entry which is preliminary data.</text>
</comment>
<dbReference type="NCBIfam" id="TIGR00401">
    <property type="entry name" value="msrA"/>
    <property type="match status" value="1"/>
</dbReference>
<reference evidence="5" key="1">
    <citation type="journal article" date="2015" name="Nature">
        <title>Complex archaea that bridge the gap between prokaryotes and eukaryotes.</title>
        <authorList>
            <person name="Spang A."/>
            <person name="Saw J.H."/>
            <person name="Jorgensen S.L."/>
            <person name="Zaremba-Niedzwiedzka K."/>
            <person name="Martijn J."/>
            <person name="Lind A.E."/>
            <person name="van Eijk R."/>
            <person name="Schleper C."/>
            <person name="Guy L."/>
            <person name="Ettema T.J."/>
        </authorList>
    </citation>
    <scope>NUCLEOTIDE SEQUENCE</scope>
</reference>
<dbReference type="NCBIfam" id="NF004042">
    <property type="entry name" value="PRK05550.1"/>
    <property type="match status" value="1"/>
</dbReference>
<dbReference type="PROSITE" id="PS51790">
    <property type="entry name" value="MSRB"/>
    <property type="match status" value="1"/>
</dbReference>
<evidence type="ECO:0000256" key="1">
    <source>
        <dbReference type="ARBA" id="ARBA00012502"/>
    </source>
</evidence>
<dbReference type="SUPFAM" id="SSF55068">
    <property type="entry name" value="Peptide methionine sulfoxide reductase"/>
    <property type="match status" value="1"/>
</dbReference>
<protein>
    <recommendedName>
        <fullName evidence="1">peptide-methionine (S)-S-oxide reductase</fullName>
        <ecNumber evidence="1">1.8.4.11</ecNumber>
    </recommendedName>
</protein>
<dbReference type="NCBIfam" id="TIGR00357">
    <property type="entry name" value="peptide-methionine (R)-S-oxide reductase MsrB"/>
    <property type="match status" value="1"/>
</dbReference>
<dbReference type="SUPFAM" id="SSF51316">
    <property type="entry name" value="Mss4-like"/>
    <property type="match status" value="1"/>
</dbReference>
<organism evidence="5">
    <name type="scientific">marine sediment metagenome</name>
    <dbReference type="NCBI Taxonomy" id="412755"/>
    <lineage>
        <taxon>unclassified sequences</taxon>
        <taxon>metagenomes</taxon>
        <taxon>ecological metagenomes</taxon>
    </lineage>
</organism>
<keyword evidence="2" id="KW-0560">Oxidoreductase</keyword>
<dbReference type="InterPro" id="IPR011057">
    <property type="entry name" value="Mss4-like_sf"/>
</dbReference>
<dbReference type="Pfam" id="PF01625">
    <property type="entry name" value="PMSR"/>
    <property type="match status" value="1"/>
</dbReference>
<dbReference type="AlphaFoldDB" id="A0A0F9RGZ7"/>
<dbReference type="PANTHER" id="PTHR43774">
    <property type="entry name" value="PEPTIDE METHIONINE SULFOXIDE REDUCTASE"/>
    <property type="match status" value="1"/>
</dbReference>
<proteinExistence type="inferred from homology"/>
<keyword evidence="3" id="KW-0511">Multifunctional enzyme</keyword>
<evidence type="ECO:0000313" key="5">
    <source>
        <dbReference type="EMBL" id="KKN49002.1"/>
    </source>
</evidence>
<evidence type="ECO:0000256" key="3">
    <source>
        <dbReference type="ARBA" id="ARBA00023268"/>
    </source>
</evidence>
<dbReference type="HAMAP" id="MF_01400">
    <property type="entry name" value="MsrB"/>
    <property type="match status" value="1"/>
</dbReference>
<name>A0A0F9RGZ7_9ZZZZ</name>
<gene>
    <name evidence="5" type="ORF">LCGC14_0647110</name>
</gene>
<sequence>MTKTYTKNEAVISELDEVQFQVTQQCGTEPPFKNAYWDNKEPGLYVDVVSGEPLFTSIDKFDSMSGWPSFTRPLEANNVTEHSDETLGMVRTEVRSTHGDSHLGHVFPDGPEDHGGLRYCINSASLRFIPKDQLADEGYADYLPLFDDDTDNETNTKQTAVLAGGCFWGMEELFRQQAGVINTRVGYTGGHVPDVTYKDVKQGDTGHAEAIEVLFDATKTSYRDILEFFFMVHDSTTKNRQGNDIGDSYRSAIFVENTEQAKVADELIKEYDASGILPGPITTEVVKAGPFYEAEPEHQDYLQHYPNGYTCHWVRKDWALNK</sequence>
<dbReference type="InterPro" id="IPR002579">
    <property type="entry name" value="Met_Sox_Rdtase_MsrB_dom"/>
</dbReference>
<dbReference type="EC" id="1.8.4.11" evidence="1"/>